<dbReference type="InterPro" id="IPR042094">
    <property type="entry name" value="T2SS_GspF_sf"/>
</dbReference>
<dbReference type="EMBL" id="CAFBNO010000005">
    <property type="protein sequence ID" value="CAB4948662.1"/>
    <property type="molecule type" value="Genomic_DNA"/>
</dbReference>
<reference evidence="8" key="1">
    <citation type="submission" date="2020-05" db="EMBL/GenBank/DDBJ databases">
        <authorList>
            <person name="Chiriac C."/>
            <person name="Salcher M."/>
            <person name="Ghai R."/>
            <person name="Kavagutti S V."/>
        </authorList>
    </citation>
    <scope>NUCLEOTIDE SEQUENCE</scope>
</reference>
<dbReference type="PANTHER" id="PTHR35007:SF2">
    <property type="entry name" value="PILUS ASSEMBLE PROTEIN"/>
    <property type="match status" value="1"/>
</dbReference>
<feature type="domain" description="Type II secretion system protein GspF" evidence="7">
    <location>
        <begin position="17"/>
        <end position="140"/>
    </location>
</feature>
<keyword evidence="5 6" id="KW-0472">Membrane</keyword>
<dbReference type="PANTHER" id="PTHR35007">
    <property type="entry name" value="INTEGRAL MEMBRANE PROTEIN-RELATED"/>
    <property type="match status" value="1"/>
</dbReference>
<keyword evidence="4 6" id="KW-1133">Transmembrane helix</keyword>
<evidence type="ECO:0000256" key="2">
    <source>
        <dbReference type="ARBA" id="ARBA00022475"/>
    </source>
</evidence>
<keyword evidence="3 6" id="KW-0812">Transmembrane</keyword>
<dbReference type="Gene3D" id="1.20.81.30">
    <property type="entry name" value="Type II secretion system (T2SS), domain F"/>
    <property type="match status" value="1"/>
</dbReference>
<gene>
    <name evidence="8" type="ORF">UFOPK3837_00282</name>
</gene>
<evidence type="ECO:0000256" key="3">
    <source>
        <dbReference type="ARBA" id="ARBA00022692"/>
    </source>
</evidence>
<name>A0A6J7K2Y3_9ZZZZ</name>
<dbReference type="GO" id="GO:0005886">
    <property type="term" value="C:plasma membrane"/>
    <property type="evidence" value="ECO:0007669"/>
    <property type="project" value="UniProtKB-SubCell"/>
</dbReference>
<dbReference type="InterPro" id="IPR018076">
    <property type="entry name" value="T2SS_GspF_dom"/>
</dbReference>
<evidence type="ECO:0000256" key="5">
    <source>
        <dbReference type="ARBA" id="ARBA00023136"/>
    </source>
</evidence>
<keyword evidence="2" id="KW-1003">Cell membrane</keyword>
<dbReference type="AlphaFoldDB" id="A0A6J7K2Y3"/>
<protein>
    <submittedName>
        <fullName evidence="8">Unannotated protein</fullName>
    </submittedName>
</protein>
<comment type="subcellular location">
    <subcellularLocation>
        <location evidence="1">Cell membrane</location>
        <topology evidence="1">Multi-pass membrane protein</topology>
    </subcellularLocation>
</comment>
<dbReference type="Pfam" id="PF00482">
    <property type="entry name" value="T2SSF"/>
    <property type="match status" value="1"/>
</dbReference>
<evidence type="ECO:0000256" key="1">
    <source>
        <dbReference type="ARBA" id="ARBA00004651"/>
    </source>
</evidence>
<evidence type="ECO:0000259" key="7">
    <source>
        <dbReference type="Pfam" id="PF00482"/>
    </source>
</evidence>
<feature type="transmembrane region" description="Helical" evidence="6">
    <location>
        <begin position="124"/>
        <end position="145"/>
    </location>
</feature>
<proteinExistence type="predicted"/>
<evidence type="ECO:0000256" key="6">
    <source>
        <dbReference type="SAM" id="Phobius"/>
    </source>
</evidence>
<organism evidence="8">
    <name type="scientific">freshwater metagenome</name>
    <dbReference type="NCBI Taxonomy" id="449393"/>
    <lineage>
        <taxon>unclassified sequences</taxon>
        <taxon>metagenomes</taxon>
        <taxon>ecological metagenomes</taxon>
    </lineage>
</organism>
<sequence length="155" mass="16496">MASKRFETSIEVAAIATMVSLAVKGGANVISALEIGLQHANGRVAEMLKEVLARIELGASFTEASEDIRSKTSGTAVEEFLSKLQQSAQLGSGLAEQLDDLVLTLNSEVAVTKMANATANETKMLLPLVFLILPVTVIFALYPSLQMLNLQMEGT</sequence>
<evidence type="ECO:0000256" key="4">
    <source>
        <dbReference type="ARBA" id="ARBA00022989"/>
    </source>
</evidence>
<evidence type="ECO:0000313" key="8">
    <source>
        <dbReference type="EMBL" id="CAB4948662.1"/>
    </source>
</evidence>
<accession>A0A6J7K2Y3</accession>